<dbReference type="OrthoDB" id="342024at2759"/>
<feature type="domain" description="HBS1-like protein N-terminal" evidence="6">
    <location>
        <begin position="61"/>
        <end position="139"/>
    </location>
</feature>
<comment type="subcellular location">
    <subcellularLocation>
        <location evidence="1">Cytoplasm</location>
    </subcellularLocation>
</comment>
<reference evidence="7" key="1">
    <citation type="submission" date="2021-06" db="EMBL/GenBank/DDBJ databases">
        <authorList>
            <person name="Hodson N. C."/>
            <person name="Mongue J. A."/>
            <person name="Jaron S. K."/>
        </authorList>
    </citation>
    <scope>NUCLEOTIDE SEQUENCE</scope>
</reference>
<evidence type="ECO:0000313" key="7">
    <source>
        <dbReference type="EMBL" id="CAG7821931.1"/>
    </source>
</evidence>
<dbReference type="EMBL" id="CAJVCH010524890">
    <property type="protein sequence ID" value="CAG7821931.1"/>
    <property type="molecule type" value="Genomic_DNA"/>
</dbReference>
<name>A0A8J2KWA4_9HEXA</name>
<feature type="compositionally biased region" description="Acidic residues" evidence="5">
    <location>
        <begin position="59"/>
        <end position="70"/>
    </location>
</feature>
<evidence type="ECO:0000259" key="6">
    <source>
        <dbReference type="Pfam" id="PF08938"/>
    </source>
</evidence>
<dbReference type="GO" id="GO:0006412">
    <property type="term" value="P:translation"/>
    <property type="evidence" value="ECO:0007669"/>
    <property type="project" value="UniProtKB-KW"/>
</dbReference>
<organism evidence="7 8">
    <name type="scientific">Allacma fusca</name>
    <dbReference type="NCBI Taxonomy" id="39272"/>
    <lineage>
        <taxon>Eukaryota</taxon>
        <taxon>Metazoa</taxon>
        <taxon>Ecdysozoa</taxon>
        <taxon>Arthropoda</taxon>
        <taxon>Hexapoda</taxon>
        <taxon>Collembola</taxon>
        <taxon>Symphypleona</taxon>
        <taxon>Sminthuridae</taxon>
        <taxon>Allacma</taxon>
    </lineage>
</organism>
<proteinExistence type="predicted"/>
<dbReference type="Proteomes" id="UP000708208">
    <property type="component" value="Unassembled WGS sequence"/>
</dbReference>
<accession>A0A8J2KWA4</accession>
<evidence type="ECO:0000256" key="4">
    <source>
        <dbReference type="ARBA" id="ARBA00022917"/>
    </source>
</evidence>
<evidence type="ECO:0000256" key="3">
    <source>
        <dbReference type="ARBA" id="ARBA00022801"/>
    </source>
</evidence>
<dbReference type="AlphaFoldDB" id="A0A8J2KWA4"/>
<feature type="region of interest" description="Disordered" evidence="5">
    <location>
        <begin position="143"/>
        <end position="168"/>
    </location>
</feature>
<keyword evidence="3" id="KW-0378">Hydrolase</keyword>
<evidence type="ECO:0000256" key="1">
    <source>
        <dbReference type="ARBA" id="ARBA00004496"/>
    </source>
</evidence>
<keyword evidence="2" id="KW-0963">Cytoplasm</keyword>
<protein>
    <recommendedName>
        <fullName evidence="6">HBS1-like protein N-terminal domain-containing protein</fullName>
    </recommendedName>
</protein>
<sequence>MSRHRNVRSMNYDDEYEGYDDVYGHSVEDDYGVSPSSSQYMYDRTKGHAMGSYLRPEDDIAEEPEDDGDTDTTKTRERLDSLTIDTALADLVPEEEILLKSCLEEIHNVVGDSIPEPVIVLSIIRSKFNTEKALDECLKGVTTSVSDEPKTSKNTRREPLGKDTPKIDDKSINTTDSIVYQKADTLLDDTNLNFKTANNMTDPLSTALRSSNSNKGSICSNGAANGANIGISLLDSLALSHLEKVDKIFASDSVPASNGSASEFKKPANLLFAPKTNSSFQDTDSNRSSSNLLFKNLTAQQLKGSSKGNSIFQKPNLLIDSLKSQTESLKISDDKTKINLVFNKKVHDINKLDNSSEENNPPLPQFNLPLTKNLLFQPAANSRNLLFGFKNSNGVESSLTHVVKADEKVVAKATLAPAAPATEGTRPKKSYRRKIQCFEYPDIFSKVEPGLVKRKPSFLGSRIAVPCDSRKKAKFFHYSTVWNILTSDCADRCFKFDTPSPDEQVRLAQLYNRPALGYQKPVTNSVTPAQLPMKIRPKIAMYDCSHHDF</sequence>
<gene>
    <name evidence="7" type="ORF">AFUS01_LOCUS32234</name>
</gene>
<keyword evidence="4" id="KW-0648">Protein biosynthesis</keyword>
<keyword evidence="8" id="KW-1185">Reference proteome</keyword>
<evidence type="ECO:0000256" key="2">
    <source>
        <dbReference type="ARBA" id="ARBA00022490"/>
    </source>
</evidence>
<evidence type="ECO:0000313" key="8">
    <source>
        <dbReference type="Proteomes" id="UP000708208"/>
    </source>
</evidence>
<feature type="compositionally biased region" description="Basic and acidic residues" evidence="5">
    <location>
        <begin position="147"/>
        <end position="168"/>
    </location>
</feature>
<dbReference type="GO" id="GO:0016787">
    <property type="term" value="F:hydrolase activity"/>
    <property type="evidence" value="ECO:0007669"/>
    <property type="project" value="UniProtKB-KW"/>
</dbReference>
<dbReference type="InterPro" id="IPR015033">
    <property type="entry name" value="HBS1-like_N"/>
</dbReference>
<comment type="caution">
    <text evidence="7">The sequence shown here is derived from an EMBL/GenBank/DDBJ whole genome shotgun (WGS) entry which is preliminary data.</text>
</comment>
<dbReference type="GO" id="GO:0005737">
    <property type="term" value="C:cytoplasm"/>
    <property type="evidence" value="ECO:0007669"/>
    <property type="project" value="UniProtKB-SubCell"/>
</dbReference>
<dbReference type="Pfam" id="PF08938">
    <property type="entry name" value="HBS1_N"/>
    <property type="match status" value="1"/>
</dbReference>
<evidence type="ECO:0000256" key="5">
    <source>
        <dbReference type="SAM" id="MobiDB-lite"/>
    </source>
</evidence>
<feature type="region of interest" description="Disordered" evidence="5">
    <location>
        <begin position="56"/>
        <end position="76"/>
    </location>
</feature>
<feature type="region of interest" description="Disordered" evidence="5">
    <location>
        <begin position="1"/>
        <end position="40"/>
    </location>
</feature>